<comment type="similarity">
    <text evidence="8 10">Belongs to the sesquipedalian family.</text>
</comment>
<comment type="subunit">
    <text evidence="9">Forms homodimers and heterodimers with PHETA1. Interacts with OCRL and INPP5B.</text>
</comment>
<dbReference type="Gene3D" id="2.30.29.30">
    <property type="entry name" value="Pleckstrin-homology domain (PH domain)/Phosphotyrosine-binding domain (PTB)"/>
    <property type="match status" value="1"/>
</dbReference>
<dbReference type="InterPro" id="IPR045188">
    <property type="entry name" value="Boi1/Boi2-like"/>
</dbReference>
<keyword evidence="5" id="KW-0175">Coiled coil</keyword>
<comment type="caution">
    <text evidence="13">The sequence shown here is derived from an EMBL/GenBank/DDBJ whole genome shotgun (WGS) entry which is preliminary data.</text>
</comment>
<evidence type="ECO:0000259" key="12">
    <source>
        <dbReference type="PROSITE" id="PS50003"/>
    </source>
</evidence>
<keyword evidence="4 10" id="KW-0333">Golgi apparatus</keyword>
<dbReference type="PROSITE" id="PS50003">
    <property type="entry name" value="PH_DOMAIN"/>
    <property type="match status" value="1"/>
</dbReference>
<proteinExistence type="inferred from homology"/>
<dbReference type="GO" id="GO:0005769">
    <property type="term" value="C:early endosome"/>
    <property type="evidence" value="ECO:0007669"/>
    <property type="project" value="UniProtKB-SubCell"/>
</dbReference>
<evidence type="ECO:0000313" key="13">
    <source>
        <dbReference type="EMBL" id="KAK1341672.1"/>
    </source>
</evidence>
<evidence type="ECO:0000256" key="7">
    <source>
        <dbReference type="ARBA" id="ARBA00055391"/>
    </source>
</evidence>
<keyword evidence="6 10" id="KW-0968">Cytoplasmic vesicle</keyword>
<evidence type="ECO:0000256" key="6">
    <source>
        <dbReference type="ARBA" id="ARBA00023329"/>
    </source>
</evidence>
<protein>
    <recommendedName>
        <fullName evidence="10">Sesquipedalian</fullName>
        <shortName evidence="10">Ses</shortName>
    </recommendedName>
    <alternativeName>
        <fullName evidence="10">PH domain-containing endocytic trafficking adaptor</fullName>
    </alternativeName>
</protein>
<evidence type="ECO:0000256" key="11">
    <source>
        <dbReference type="SAM" id="MobiDB-lite"/>
    </source>
</evidence>
<feature type="region of interest" description="Disordered" evidence="11">
    <location>
        <begin position="1"/>
        <end position="44"/>
    </location>
</feature>
<dbReference type="PANTHER" id="PTHR22902">
    <property type="entry name" value="SESQUIPEDALIAN"/>
    <property type="match status" value="1"/>
</dbReference>
<dbReference type="GO" id="GO:0005829">
    <property type="term" value="C:cytosol"/>
    <property type="evidence" value="ECO:0007669"/>
    <property type="project" value="GOC"/>
</dbReference>
<evidence type="ECO:0000256" key="2">
    <source>
        <dbReference type="ARBA" id="ARBA00004601"/>
    </source>
</evidence>
<evidence type="ECO:0000256" key="4">
    <source>
        <dbReference type="ARBA" id="ARBA00023034"/>
    </source>
</evidence>
<name>A0AA40LRU6_CNENI</name>
<dbReference type="GO" id="GO:0030136">
    <property type="term" value="C:clathrin-coated vesicle"/>
    <property type="evidence" value="ECO:0007669"/>
    <property type="project" value="UniProtKB-SubCell"/>
</dbReference>
<dbReference type="EMBL" id="JAULJE010000007">
    <property type="protein sequence ID" value="KAK1341672.1"/>
    <property type="molecule type" value="Genomic_DNA"/>
</dbReference>
<evidence type="ECO:0000256" key="8">
    <source>
        <dbReference type="ARBA" id="ARBA00060846"/>
    </source>
</evidence>
<dbReference type="SUPFAM" id="SSF50729">
    <property type="entry name" value="PH domain-like"/>
    <property type="match status" value="1"/>
</dbReference>
<dbReference type="Pfam" id="PF00169">
    <property type="entry name" value="PH"/>
    <property type="match status" value="1"/>
</dbReference>
<sequence>MKPLRASSKQQGSRGHRAGPQPPPDQHSSPQGHGAPSLSDPWPPLLPHSSYGAMKLNERSVAHYALSNSPADHRGFLRTWGGPGTPPTPSGTGRRCWFVLKGNLLFSFESREARAPLGLVVLEGCTVELAEAPVPEEFAFTICFNAPGVRPYLLAADGPAAQEAWVKALSRASFGYMRLVVRELENQLRDARQSLALHRHSSWKAVTSPCKTQPPDQLSRGLENGHTLPREHSPVGLVGAGGSRPAGRSLAECELLGPASLLLGRGQSPVSPETSCFSTLHDWYGQEILELRRGWQQRARGSQPKCEQQDKP</sequence>
<comment type="subunit">
    <text evidence="10">Forms homodimers and heterodimers with PHETA. Interacts with OCRL and INPP5B.</text>
</comment>
<comment type="subcellular location">
    <subcellularLocation>
        <location evidence="10">Early endosome</location>
    </subcellularLocation>
    <subcellularLocation>
        <location evidence="1 10">Recycling endosome</location>
    </subcellularLocation>
    <subcellularLocation>
        <location evidence="2 10">Golgi apparatus</location>
        <location evidence="2 10">trans-Golgi network</location>
    </subcellularLocation>
    <subcellularLocation>
        <location evidence="10">Cytoplasmic vesicle</location>
        <location evidence="10">Clathrin-coated vesicle</location>
    </subcellularLocation>
</comment>
<dbReference type="InterPro" id="IPR011993">
    <property type="entry name" value="PH-like_dom_sf"/>
</dbReference>
<organism evidence="13 14">
    <name type="scientific">Cnephaeus nilssonii</name>
    <name type="common">Northern bat</name>
    <name type="synonym">Eptesicus nilssonii</name>
    <dbReference type="NCBI Taxonomy" id="3371016"/>
    <lineage>
        <taxon>Eukaryota</taxon>
        <taxon>Metazoa</taxon>
        <taxon>Chordata</taxon>
        <taxon>Craniata</taxon>
        <taxon>Vertebrata</taxon>
        <taxon>Euteleostomi</taxon>
        <taxon>Mammalia</taxon>
        <taxon>Eutheria</taxon>
        <taxon>Laurasiatheria</taxon>
        <taxon>Chiroptera</taxon>
        <taxon>Yangochiroptera</taxon>
        <taxon>Vespertilionidae</taxon>
        <taxon>Cnephaeus</taxon>
    </lineage>
</organism>
<dbReference type="GO" id="GO:0001881">
    <property type="term" value="P:receptor recycling"/>
    <property type="evidence" value="ECO:0007669"/>
    <property type="project" value="UniProtKB-UniRule"/>
</dbReference>
<gene>
    <name evidence="13" type="ORF">QTO34_018089</name>
</gene>
<evidence type="ECO:0000256" key="5">
    <source>
        <dbReference type="ARBA" id="ARBA00023054"/>
    </source>
</evidence>
<dbReference type="PANTHER" id="PTHR22902:SF15">
    <property type="entry name" value="SESQUIPEDALIAN-2"/>
    <property type="match status" value="1"/>
</dbReference>
<dbReference type="GO" id="GO:0042147">
    <property type="term" value="P:retrograde transport, endosome to Golgi"/>
    <property type="evidence" value="ECO:0007669"/>
    <property type="project" value="UniProtKB-UniRule"/>
</dbReference>
<keyword evidence="3 10" id="KW-0967">Endosome</keyword>
<keyword evidence="10" id="KW-0597">Phosphoprotein</keyword>
<evidence type="ECO:0000256" key="9">
    <source>
        <dbReference type="ARBA" id="ARBA00064324"/>
    </source>
</evidence>
<dbReference type="Proteomes" id="UP001177744">
    <property type="component" value="Unassembled WGS sequence"/>
</dbReference>
<dbReference type="SMART" id="SM00233">
    <property type="entry name" value="PH"/>
    <property type="match status" value="1"/>
</dbReference>
<evidence type="ECO:0000256" key="3">
    <source>
        <dbReference type="ARBA" id="ARBA00022753"/>
    </source>
</evidence>
<dbReference type="InterPro" id="IPR001849">
    <property type="entry name" value="PH_domain"/>
</dbReference>
<dbReference type="GO" id="GO:0005802">
    <property type="term" value="C:trans-Golgi network"/>
    <property type="evidence" value="ECO:0007669"/>
    <property type="project" value="UniProtKB-UniRule"/>
</dbReference>
<evidence type="ECO:0000313" key="14">
    <source>
        <dbReference type="Proteomes" id="UP001177744"/>
    </source>
</evidence>
<feature type="domain" description="PH" evidence="12">
    <location>
        <begin position="70"/>
        <end position="174"/>
    </location>
</feature>
<keyword evidence="14" id="KW-1185">Reference proteome</keyword>
<feature type="region of interest" description="Disordered" evidence="11">
    <location>
        <begin position="206"/>
        <end position="236"/>
    </location>
</feature>
<dbReference type="GO" id="GO:0055037">
    <property type="term" value="C:recycling endosome"/>
    <property type="evidence" value="ECO:0007669"/>
    <property type="project" value="UniProtKB-SubCell"/>
</dbReference>
<dbReference type="GO" id="GO:0007032">
    <property type="term" value="P:endosome organization"/>
    <property type="evidence" value="ECO:0007669"/>
    <property type="project" value="UniProtKB-UniRule"/>
</dbReference>
<evidence type="ECO:0000256" key="10">
    <source>
        <dbReference type="RuleBase" id="RU369082"/>
    </source>
</evidence>
<dbReference type="FunFam" id="2.30.29.30:FF:000292">
    <property type="entry name" value="sesquipedalian-2 isoform X2"/>
    <property type="match status" value="1"/>
</dbReference>
<reference evidence="13" key="1">
    <citation type="submission" date="2023-06" db="EMBL/GenBank/DDBJ databases">
        <title>Reference genome for the Northern bat (Eptesicus nilssonii), a most northern bat species.</title>
        <authorList>
            <person name="Laine V.N."/>
            <person name="Pulliainen A.T."/>
            <person name="Lilley T.M."/>
        </authorList>
    </citation>
    <scope>NUCLEOTIDE SEQUENCE</scope>
    <source>
        <strain evidence="13">BLF_Eptnil</strain>
        <tissue evidence="13">Kidney</tissue>
    </source>
</reference>
<accession>A0AA40LRU6</accession>
<comment type="function">
    <text evidence="7 10">Plays a role in endocytic trafficking. Required for receptor recycling from endosomes, both to the trans-Golgi network and the plasma membrane.</text>
</comment>
<dbReference type="AlphaFoldDB" id="A0AA40LRU6"/>
<feature type="compositionally biased region" description="Low complexity" evidence="11">
    <location>
        <begin position="26"/>
        <end position="40"/>
    </location>
</feature>
<evidence type="ECO:0000256" key="1">
    <source>
        <dbReference type="ARBA" id="ARBA00004172"/>
    </source>
</evidence>